<sequence length="101" mass="11075">MIEILLNGLGPKGLIFKRREETITFGVIVSDEFFVKSIPAVSGSPEDLVQFLGWNGSNTHVNQQHVSKISLPLDADFKPAPPPVDIDLPDLDQAILDGKHE</sequence>
<dbReference type="Gene3D" id="3.50.30.10">
    <property type="entry name" value="Phosphohistidine domain"/>
    <property type="match status" value="1"/>
</dbReference>
<comment type="caution">
    <text evidence="1">The sequence shown here is derived from an EMBL/GenBank/DDBJ whole genome shotgun (WGS) entry which is preliminary data.</text>
</comment>
<reference evidence="1" key="2">
    <citation type="submission" date="2020-05" db="EMBL/GenBank/DDBJ databases">
        <authorList>
            <person name="Kim H.-S."/>
            <person name="Proctor R.H."/>
            <person name="Brown D.W."/>
        </authorList>
    </citation>
    <scope>NUCLEOTIDE SEQUENCE</scope>
    <source>
        <strain evidence="1">NRRL 20472</strain>
    </source>
</reference>
<accession>A0A8H4X083</accession>
<evidence type="ECO:0000313" key="2">
    <source>
        <dbReference type="Proteomes" id="UP000622797"/>
    </source>
</evidence>
<evidence type="ECO:0000313" key="1">
    <source>
        <dbReference type="EMBL" id="KAF4957348.1"/>
    </source>
</evidence>
<dbReference type="EMBL" id="JABEXW010000731">
    <property type="protein sequence ID" value="KAF4957348.1"/>
    <property type="molecule type" value="Genomic_DNA"/>
</dbReference>
<organism evidence="1 2">
    <name type="scientific">Fusarium sarcochroum</name>
    <dbReference type="NCBI Taxonomy" id="1208366"/>
    <lineage>
        <taxon>Eukaryota</taxon>
        <taxon>Fungi</taxon>
        <taxon>Dikarya</taxon>
        <taxon>Ascomycota</taxon>
        <taxon>Pezizomycotina</taxon>
        <taxon>Sordariomycetes</taxon>
        <taxon>Hypocreomycetidae</taxon>
        <taxon>Hypocreales</taxon>
        <taxon>Nectriaceae</taxon>
        <taxon>Fusarium</taxon>
        <taxon>Fusarium lateritium species complex</taxon>
    </lineage>
</organism>
<name>A0A8H4X083_9HYPO</name>
<reference evidence="1" key="1">
    <citation type="journal article" date="2020" name="BMC Genomics">
        <title>Correction to: Identification and distribution of gene clusters required for synthesis of sphingolipid metabolism inhibitors in diverse species of the filamentous fungus Fusarium.</title>
        <authorList>
            <person name="Kim H.S."/>
            <person name="Lohmar J.M."/>
            <person name="Busman M."/>
            <person name="Brown D.W."/>
            <person name="Naumann T.A."/>
            <person name="Divon H.H."/>
            <person name="Lysoe E."/>
            <person name="Uhlig S."/>
            <person name="Proctor R.H."/>
        </authorList>
    </citation>
    <scope>NUCLEOTIDE SEQUENCE</scope>
    <source>
        <strain evidence="1">NRRL 20472</strain>
    </source>
</reference>
<protein>
    <submittedName>
        <fullName evidence="1">Uncharacterized protein</fullName>
    </submittedName>
</protein>
<keyword evidence="2" id="KW-1185">Reference proteome</keyword>
<dbReference type="SUPFAM" id="SSF52016">
    <property type="entry name" value="LeuD/IlvD-like"/>
    <property type="match status" value="1"/>
</dbReference>
<gene>
    <name evidence="1" type="ORF">FSARC_11347</name>
</gene>
<dbReference type="Proteomes" id="UP000622797">
    <property type="component" value="Unassembled WGS sequence"/>
</dbReference>
<proteinExistence type="predicted"/>
<dbReference type="AlphaFoldDB" id="A0A8H4X083"/>